<keyword evidence="4" id="KW-1185">Reference proteome</keyword>
<dbReference type="PANTHER" id="PTHR33069">
    <property type="entry name" value="CHROMOSOME 7, WHOLE GENOME SHOTGUN SEQUENCE-RELATED"/>
    <property type="match status" value="1"/>
</dbReference>
<dbReference type="EMBL" id="VSWC01000029">
    <property type="protein sequence ID" value="KAA1107640.1"/>
    <property type="molecule type" value="Genomic_DNA"/>
</dbReference>
<dbReference type="EMBL" id="VDEP01000203">
    <property type="protein sequence ID" value="KAA1124563.1"/>
    <property type="molecule type" value="Genomic_DNA"/>
</dbReference>
<name>A0A5B0Q2V0_PUCGR</name>
<accession>A0A5B0Q2V0</accession>
<feature type="compositionally biased region" description="Polar residues" evidence="1">
    <location>
        <begin position="1"/>
        <end position="26"/>
    </location>
</feature>
<gene>
    <name evidence="2" type="ORF">PGT21_020572</name>
    <name evidence="3" type="ORF">PGTUg99_016703</name>
</gene>
<evidence type="ECO:0000313" key="3">
    <source>
        <dbReference type="EMBL" id="KAA1124563.1"/>
    </source>
</evidence>
<dbReference type="OrthoDB" id="10316522at2759"/>
<evidence type="ECO:0000313" key="2">
    <source>
        <dbReference type="EMBL" id="KAA1107640.1"/>
    </source>
</evidence>
<protein>
    <submittedName>
        <fullName evidence="2">Uncharacterized protein</fullName>
    </submittedName>
</protein>
<feature type="region of interest" description="Disordered" evidence="1">
    <location>
        <begin position="1"/>
        <end position="37"/>
    </location>
</feature>
<dbReference type="Proteomes" id="UP000324748">
    <property type="component" value="Unassembled WGS sequence"/>
</dbReference>
<evidence type="ECO:0000256" key="1">
    <source>
        <dbReference type="SAM" id="MobiDB-lite"/>
    </source>
</evidence>
<evidence type="ECO:0000313" key="5">
    <source>
        <dbReference type="Proteomes" id="UP000325313"/>
    </source>
</evidence>
<organism evidence="2 4">
    <name type="scientific">Puccinia graminis f. sp. tritici</name>
    <dbReference type="NCBI Taxonomy" id="56615"/>
    <lineage>
        <taxon>Eukaryota</taxon>
        <taxon>Fungi</taxon>
        <taxon>Dikarya</taxon>
        <taxon>Basidiomycota</taxon>
        <taxon>Pucciniomycotina</taxon>
        <taxon>Pucciniomycetes</taxon>
        <taxon>Pucciniales</taxon>
        <taxon>Pucciniaceae</taxon>
        <taxon>Puccinia</taxon>
    </lineage>
</organism>
<dbReference type="Proteomes" id="UP000325313">
    <property type="component" value="Unassembled WGS sequence"/>
</dbReference>
<dbReference type="AlphaFoldDB" id="A0A5B0Q2V0"/>
<dbReference type="PANTHER" id="PTHR33069:SF3">
    <property type="entry name" value="DYNEIN HEAVY CHAIN TAIL DOMAIN-CONTAINING PROTEIN"/>
    <property type="match status" value="1"/>
</dbReference>
<reference evidence="4 5" key="1">
    <citation type="submission" date="2019-05" db="EMBL/GenBank/DDBJ databases">
        <title>Emergence of the Ug99 lineage of the wheat stem rust pathogen through somatic hybridization.</title>
        <authorList>
            <person name="Li F."/>
            <person name="Upadhyaya N.M."/>
            <person name="Sperschneider J."/>
            <person name="Matny O."/>
            <person name="Nguyen-Phuc H."/>
            <person name="Mago R."/>
            <person name="Raley C."/>
            <person name="Miller M.E."/>
            <person name="Silverstein K.A.T."/>
            <person name="Henningsen E."/>
            <person name="Hirsch C.D."/>
            <person name="Visser B."/>
            <person name="Pretorius Z.A."/>
            <person name="Steffenson B.J."/>
            <person name="Schwessinger B."/>
            <person name="Dodds P.N."/>
            <person name="Figueroa M."/>
        </authorList>
    </citation>
    <scope>NUCLEOTIDE SEQUENCE [LARGE SCALE GENOMIC DNA]</scope>
    <source>
        <strain evidence="2">21-0</strain>
        <strain evidence="3 5">Ug99</strain>
    </source>
</reference>
<proteinExistence type="predicted"/>
<evidence type="ECO:0000313" key="4">
    <source>
        <dbReference type="Proteomes" id="UP000324748"/>
    </source>
</evidence>
<sequence>MADSSDTGQLSGSDSIESVEGSNQVADDSTTGDLSDSDSIDTVLSYAELPPEGKINRAIIKRFGYLVNRYSDCPQQDFDFSEGTRDIIREFNIARNRAHELDEDDDSTKQKVFEDLHMLYLPLLQDGLGLLADRLDPSDLIDDHFESSGHIFTLQYEIKADINHIISIIARFYPEPRSIRADDHHLDGFKSYRLLRIREAFLDDGFMANWCDICRTACQLFEEIEAHPVEIRQGTIGSSSQPVEGTIESQFNATYELLRTHVAKGISAIDVVIRCLKGSDLELVKASWSDDLLKIDAHLNLFTAQVHSPSFELANTTPEILLESRPLQREQVIKLVRLMIPILKLSRLFFIKISSFSSSFSQQQQQEEDNPMEKDLRARVPGFFTRMSSKQLDCFAQSIKTLDQELLNVKEYIDAADEAHGTVHPEELMAPTDRIKANLEAHMLLVYVYLLPNIIDNSPPISSPPRHLDNRFGLADWLTHWNILFQTAIHNLKDAIAAYDY</sequence>
<comment type="caution">
    <text evidence="2">The sequence shown here is derived from an EMBL/GenBank/DDBJ whole genome shotgun (WGS) entry which is preliminary data.</text>
</comment>